<keyword evidence="3" id="KW-1185">Reference proteome</keyword>
<evidence type="ECO:0000313" key="3">
    <source>
        <dbReference type="Proteomes" id="UP000319809"/>
    </source>
</evidence>
<dbReference type="EMBL" id="CP041036">
    <property type="protein sequence ID" value="QDE31755.1"/>
    <property type="molecule type" value="Genomic_DNA"/>
</dbReference>
<proteinExistence type="predicted"/>
<feature type="domain" description="Polysaccharide pyruvyl transferase" evidence="1">
    <location>
        <begin position="15"/>
        <end position="191"/>
    </location>
</feature>
<protein>
    <submittedName>
        <fullName evidence="2">Polysaccharide pyruvyl transferase family protein</fullName>
    </submittedName>
</protein>
<name>A0A4Y5YGM1_9GAMM</name>
<sequence>MKLTFFESNPPNFGDELNKYLWSNLIEPGFFDEDESTLFLGVGSILWDHYPKDATKIVMGSGYGGYTPIPNVHDGSWDITFVRGPRTAQLLNIDKSKVITDAAILVKYLKFPSHIQSPNRVSRIGFMPHYQSIPRACWKEVCEVAGLVYLDPTEPNVTNTLSMIKSCDFIISEAMHGVILADTLRVPWIPIQPKVAIHRNKWFDWAESMDLSLSFNDCPNSSILDFWSSFSGLQATGKRSNYVQNKLKMINSIFVNNAAKTLSNFIIDDAFLSSDSVFERNSVNALEALSSKCKIVRGIG</sequence>
<evidence type="ECO:0000313" key="2">
    <source>
        <dbReference type="EMBL" id="QDE31755.1"/>
    </source>
</evidence>
<keyword evidence="2" id="KW-0808">Transferase</keyword>
<dbReference type="Pfam" id="PF04230">
    <property type="entry name" value="PS_pyruv_trans"/>
    <property type="match status" value="1"/>
</dbReference>
<dbReference type="InterPro" id="IPR007345">
    <property type="entry name" value="Polysacch_pyruvyl_Trfase"/>
</dbReference>
<evidence type="ECO:0000259" key="1">
    <source>
        <dbReference type="Pfam" id="PF04230"/>
    </source>
</evidence>
<dbReference type="GO" id="GO:0016740">
    <property type="term" value="F:transferase activity"/>
    <property type="evidence" value="ECO:0007669"/>
    <property type="project" value="UniProtKB-KW"/>
</dbReference>
<organism evidence="2 3">
    <name type="scientific">Shewanella polaris</name>
    <dbReference type="NCBI Taxonomy" id="2588449"/>
    <lineage>
        <taxon>Bacteria</taxon>
        <taxon>Pseudomonadati</taxon>
        <taxon>Pseudomonadota</taxon>
        <taxon>Gammaproteobacteria</taxon>
        <taxon>Alteromonadales</taxon>
        <taxon>Shewanellaceae</taxon>
        <taxon>Shewanella</taxon>
    </lineage>
</organism>
<dbReference type="RefSeq" id="WP_140234546.1">
    <property type="nucleotide sequence ID" value="NZ_CP041036.1"/>
</dbReference>
<gene>
    <name evidence="2" type="ORF">FH971_12770</name>
</gene>
<dbReference type="Proteomes" id="UP000319809">
    <property type="component" value="Chromosome"/>
</dbReference>
<dbReference type="KEGG" id="spol:FH971_12770"/>
<dbReference type="AlphaFoldDB" id="A0A4Y5YGM1"/>
<accession>A0A4Y5YGM1</accession>
<reference evidence="2 3" key="1">
    <citation type="submission" date="2019-06" db="EMBL/GenBank/DDBJ databases">
        <title>The genome of Shewanella sp. SM1901.</title>
        <authorList>
            <person name="Cha Q."/>
        </authorList>
    </citation>
    <scope>NUCLEOTIDE SEQUENCE [LARGE SCALE GENOMIC DNA]</scope>
    <source>
        <strain evidence="2 3">SM1901</strain>
    </source>
</reference>